<proteinExistence type="predicted"/>
<evidence type="ECO:0000313" key="1">
    <source>
        <dbReference type="EMBL" id="MDF9409718.1"/>
    </source>
</evidence>
<name>A0A9X4JWR1_9FIRM</name>
<gene>
    <name evidence="1" type="ORF">L7E55_15405</name>
</gene>
<organism evidence="1 2">
    <name type="scientific">Pelotomaculum isophthalicicum JI</name>
    <dbReference type="NCBI Taxonomy" id="947010"/>
    <lineage>
        <taxon>Bacteria</taxon>
        <taxon>Bacillati</taxon>
        <taxon>Bacillota</taxon>
        <taxon>Clostridia</taxon>
        <taxon>Eubacteriales</taxon>
        <taxon>Desulfotomaculaceae</taxon>
        <taxon>Pelotomaculum</taxon>
    </lineage>
</organism>
<dbReference type="Pfam" id="PF14236">
    <property type="entry name" value="DruA"/>
    <property type="match status" value="1"/>
</dbReference>
<reference evidence="1" key="1">
    <citation type="submission" date="2022-02" db="EMBL/GenBank/DDBJ databases">
        <authorList>
            <person name="Leng L."/>
        </authorList>
    </citation>
    <scope>NUCLEOTIDE SEQUENCE</scope>
    <source>
        <strain evidence="1">JI</strain>
    </source>
</reference>
<evidence type="ECO:0000313" key="2">
    <source>
        <dbReference type="Proteomes" id="UP001154312"/>
    </source>
</evidence>
<keyword evidence="2" id="KW-1185">Reference proteome</keyword>
<dbReference type="Proteomes" id="UP001154312">
    <property type="component" value="Unassembled WGS sequence"/>
</dbReference>
<feature type="non-terminal residue" evidence="1">
    <location>
        <position position="270"/>
    </location>
</feature>
<comment type="caution">
    <text evidence="1">The sequence shown here is derived from an EMBL/GenBank/DDBJ whole genome shotgun (WGS) entry which is preliminary data.</text>
</comment>
<dbReference type="RefSeq" id="WP_277445225.1">
    <property type="nucleotide sequence ID" value="NZ_JAKOAV010000039.1"/>
</dbReference>
<protein>
    <submittedName>
        <fullName evidence="1">DUF4338 domain-containing protein</fullName>
    </submittedName>
</protein>
<sequence length="270" mass="31574">MKHDENGAILICGRMFTTEELRDVIETVRLFPKLSRHELAKTICEGLSWNAPNGRYKIDACKQLLDRLEMQKEIVLPEKKKTQPHSREQVVPGQRTEPEPKIGGTVFEYEPIELESVRSKEGIRLWNEYVERYHKLGYKRPFGAHQRYFIWSGFPEKKRLGCMLFSAAAWALAERDIWIGWSKEERSQRLHLVVNNTRFLIFPWVKIKNLASKALSLAAKQVRSDFQERYGYEPVLLETFVDIEHYKGTCYRAANWISVGLTAGRGRMDR</sequence>
<dbReference type="EMBL" id="JAKOAV010000039">
    <property type="protein sequence ID" value="MDF9409718.1"/>
    <property type="molecule type" value="Genomic_DNA"/>
</dbReference>
<accession>A0A9X4JWR1</accession>
<dbReference type="InterPro" id="IPR025639">
    <property type="entry name" value="DruA"/>
</dbReference>
<dbReference type="AlphaFoldDB" id="A0A9X4JWR1"/>